<gene>
    <name evidence="4" type="ORF">Poli38472_009806</name>
</gene>
<protein>
    <recommendedName>
        <fullName evidence="6">Expansin-like EG45 domain-containing protein</fullName>
    </recommendedName>
</protein>
<keyword evidence="2" id="KW-1133">Transmembrane helix</keyword>
<dbReference type="Proteomes" id="UP000794436">
    <property type="component" value="Unassembled WGS sequence"/>
</dbReference>
<dbReference type="InterPro" id="IPR036749">
    <property type="entry name" value="Expansin_CBD_sf"/>
</dbReference>
<keyword evidence="2" id="KW-0812">Transmembrane</keyword>
<evidence type="ECO:0000256" key="3">
    <source>
        <dbReference type="SAM" id="SignalP"/>
    </source>
</evidence>
<dbReference type="EMBL" id="SPLM01000074">
    <property type="protein sequence ID" value="TMW62313.1"/>
    <property type="molecule type" value="Genomic_DNA"/>
</dbReference>
<evidence type="ECO:0000256" key="2">
    <source>
        <dbReference type="SAM" id="Phobius"/>
    </source>
</evidence>
<feature type="signal peptide" evidence="3">
    <location>
        <begin position="1"/>
        <end position="24"/>
    </location>
</feature>
<dbReference type="InterPro" id="IPR051477">
    <property type="entry name" value="Expansin_CellWall"/>
</dbReference>
<dbReference type="PANTHER" id="PTHR31836">
    <property type="match status" value="1"/>
</dbReference>
<keyword evidence="5" id="KW-1185">Reference proteome</keyword>
<feature type="chain" id="PRO_5035419385" description="Expansin-like EG45 domain-containing protein" evidence="3">
    <location>
        <begin position="25"/>
        <end position="268"/>
    </location>
</feature>
<keyword evidence="1 3" id="KW-0732">Signal</keyword>
<dbReference type="Gene3D" id="2.60.40.760">
    <property type="entry name" value="Expansin, cellulose-binding-like domain"/>
    <property type="match status" value="1"/>
</dbReference>
<dbReference type="AlphaFoldDB" id="A0A8K1CFZ3"/>
<organism evidence="4 5">
    <name type="scientific">Pythium oligandrum</name>
    <name type="common">Mycoparasitic fungus</name>
    <dbReference type="NCBI Taxonomy" id="41045"/>
    <lineage>
        <taxon>Eukaryota</taxon>
        <taxon>Sar</taxon>
        <taxon>Stramenopiles</taxon>
        <taxon>Oomycota</taxon>
        <taxon>Peronosporomycetes</taxon>
        <taxon>Pythiales</taxon>
        <taxon>Pythiaceae</taxon>
        <taxon>Pythium</taxon>
    </lineage>
</organism>
<dbReference type="SUPFAM" id="SSF50685">
    <property type="entry name" value="Barwin-like endoglucanases"/>
    <property type="match status" value="1"/>
</dbReference>
<evidence type="ECO:0008006" key="6">
    <source>
        <dbReference type="Google" id="ProtNLM"/>
    </source>
</evidence>
<dbReference type="Gene3D" id="2.40.40.10">
    <property type="entry name" value="RlpA-like domain"/>
    <property type="match status" value="1"/>
</dbReference>
<keyword evidence="2" id="KW-0472">Membrane</keyword>
<sequence length="268" mass="28992">MVPSRRFLRAVFAVGLALVATATAAENATNITAPAALYKLQNPDEGLCRLKGVNTTSDNFKYYVSVPPKGVETLGDACARCVEVHRGDSLSVTAYVLDVCSDCKNGEIKLSEEALWQLEFDPESEFSGKVTYKYVHCPTSFASGNVKACLLEGASNTYIPMQFYDTERVVTKVVINGQVASSSKDAFFYFVNPAGSKDPKSTWYKEVNVTLTSDDGQTLSGSFAFNTSKGCATSTFQFKEESSASGHAIYSAAVIMIISCLMMIIDVI</sequence>
<feature type="transmembrane region" description="Helical" evidence="2">
    <location>
        <begin position="247"/>
        <end position="265"/>
    </location>
</feature>
<name>A0A8K1CFZ3_PYTOL</name>
<evidence type="ECO:0000313" key="5">
    <source>
        <dbReference type="Proteomes" id="UP000794436"/>
    </source>
</evidence>
<dbReference type="PANTHER" id="PTHR31836:SF21">
    <property type="entry name" value="EXPANSIN-LIKE PROTEIN 7"/>
    <property type="match status" value="1"/>
</dbReference>
<evidence type="ECO:0000313" key="4">
    <source>
        <dbReference type="EMBL" id="TMW62313.1"/>
    </source>
</evidence>
<proteinExistence type="predicted"/>
<comment type="caution">
    <text evidence="4">The sequence shown here is derived from an EMBL/GenBank/DDBJ whole genome shotgun (WGS) entry which is preliminary data.</text>
</comment>
<accession>A0A8K1CFZ3</accession>
<evidence type="ECO:0000256" key="1">
    <source>
        <dbReference type="ARBA" id="ARBA00022729"/>
    </source>
</evidence>
<dbReference type="OrthoDB" id="406505at2759"/>
<dbReference type="CDD" id="cd22191">
    <property type="entry name" value="DPBB_RlpA_EXP_N-like"/>
    <property type="match status" value="1"/>
</dbReference>
<dbReference type="InterPro" id="IPR036908">
    <property type="entry name" value="RlpA-like_sf"/>
</dbReference>
<reference evidence="4" key="1">
    <citation type="submission" date="2019-03" db="EMBL/GenBank/DDBJ databases">
        <title>Long read genome sequence of the mycoparasitic Pythium oligandrum ATCC 38472 isolated from sugarbeet rhizosphere.</title>
        <authorList>
            <person name="Gaulin E."/>
        </authorList>
    </citation>
    <scope>NUCLEOTIDE SEQUENCE</scope>
    <source>
        <strain evidence="4">ATCC 38472_TT</strain>
    </source>
</reference>